<accession>A0A6I4USP1</accession>
<dbReference type="Pfam" id="PF21777">
    <property type="entry name" value="SDR-like"/>
    <property type="match status" value="1"/>
</dbReference>
<proteinExistence type="predicted"/>
<gene>
    <name evidence="2" type="ORF">GRI75_07445</name>
</gene>
<organism evidence="2 3">
    <name type="scientific">Croceibacterium soli</name>
    <dbReference type="NCBI Taxonomy" id="1739690"/>
    <lineage>
        <taxon>Bacteria</taxon>
        <taxon>Pseudomonadati</taxon>
        <taxon>Pseudomonadota</taxon>
        <taxon>Alphaproteobacteria</taxon>
        <taxon>Sphingomonadales</taxon>
        <taxon>Erythrobacteraceae</taxon>
        <taxon>Croceibacterium</taxon>
    </lineage>
</organism>
<evidence type="ECO:0000259" key="1">
    <source>
        <dbReference type="Pfam" id="PF21777"/>
    </source>
</evidence>
<reference evidence="2 3" key="1">
    <citation type="submission" date="2019-12" db="EMBL/GenBank/DDBJ databases">
        <title>Genomic-based taxomic classification of the family Erythrobacteraceae.</title>
        <authorList>
            <person name="Xu L."/>
        </authorList>
    </citation>
    <scope>NUCLEOTIDE SEQUENCE [LARGE SCALE GENOMIC DNA]</scope>
    <source>
        <strain evidence="2 3">MCCC 1K02066</strain>
    </source>
</reference>
<evidence type="ECO:0000313" key="2">
    <source>
        <dbReference type="EMBL" id="MXP41476.1"/>
    </source>
</evidence>
<feature type="domain" description="Short chain dehydrogenase-like proteobacteria" evidence="1">
    <location>
        <begin position="1"/>
        <end position="63"/>
    </location>
</feature>
<dbReference type="Proteomes" id="UP000469159">
    <property type="component" value="Unassembled WGS sequence"/>
</dbReference>
<sequence>MVLIFPPAPHDHRAWRLAAVQDLAREAAPRRVNAVAGDDESAVAEALAWLEQAPGITGQLLAVDGKSGAKD</sequence>
<dbReference type="InterPro" id="IPR048623">
    <property type="entry name" value="SDR-like_proteobact"/>
</dbReference>
<dbReference type="AlphaFoldDB" id="A0A6I4USP1"/>
<keyword evidence="3" id="KW-1185">Reference proteome</keyword>
<dbReference type="OrthoDB" id="7409402at2"/>
<protein>
    <recommendedName>
        <fullName evidence="1">Short chain dehydrogenase-like proteobacteria domain-containing protein</fullName>
    </recommendedName>
</protein>
<evidence type="ECO:0000313" key="3">
    <source>
        <dbReference type="Proteomes" id="UP000469159"/>
    </source>
</evidence>
<dbReference type="RefSeq" id="WP_160746319.1">
    <property type="nucleotide sequence ID" value="NZ_WTYK01000003.1"/>
</dbReference>
<dbReference type="EMBL" id="WTYK01000003">
    <property type="protein sequence ID" value="MXP41476.1"/>
    <property type="molecule type" value="Genomic_DNA"/>
</dbReference>
<comment type="caution">
    <text evidence="2">The sequence shown here is derived from an EMBL/GenBank/DDBJ whole genome shotgun (WGS) entry which is preliminary data.</text>
</comment>
<name>A0A6I4USP1_9SPHN</name>